<dbReference type="SUPFAM" id="SSF47576">
    <property type="entry name" value="Calponin-homology domain, CH-domain"/>
    <property type="match status" value="1"/>
</dbReference>
<dbReference type="FunFam" id="1.10.418.10:FF:000026">
    <property type="entry name" value="protein-methionine sulfoxide oxidase MICAL3 isoform X1"/>
    <property type="match status" value="1"/>
</dbReference>
<organism evidence="2 3">
    <name type="scientific">Oryzias latipes</name>
    <name type="common">Japanese rice fish</name>
    <name type="synonym">Japanese killifish</name>
    <dbReference type="NCBI Taxonomy" id="8090"/>
    <lineage>
        <taxon>Eukaryota</taxon>
        <taxon>Metazoa</taxon>
        <taxon>Chordata</taxon>
        <taxon>Craniata</taxon>
        <taxon>Vertebrata</taxon>
        <taxon>Euteleostomi</taxon>
        <taxon>Actinopterygii</taxon>
        <taxon>Neopterygii</taxon>
        <taxon>Teleostei</taxon>
        <taxon>Neoteleostei</taxon>
        <taxon>Acanthomorphata</taxon>
        <taxon>Ovalentaria</taxon>
        <taxon>Atherinomorphae</taxon>
        <taxon>Beloniformes</taxon>
        <taxon>Adrianichthyidae</taxon>
        <taxon>Oryziinae</taxon>
        <taxon>Oryzias</taxon>
    </lineage>
</organism>
<dbReference type="PROSITE" id="PS50021">
    <property type="entry name" value="CH"/>
    <property type="match status" value="1"/>
</dbReference>
<dbReference type="Ensembl" id="ENSORLT00015013929.1">
    <property type="protein sequence ID" value="ENSORLP00015000676.1"/>
    <property type="gene ID" value="ENSORLG00015001276.1"/>
</dbReference>
<dbReference type="InterPro" id="IPR001715">
    <property type="entry name" value="CH_dom"/>
</dbReference>
<dbReference type="InterPro" id="IPR036872">
    <property type="entry name" value="CH_dom_sf"/>
</dbReference>
<reference evidence="2 3" key="2">
    <citation type="submission" date="2017-04" db="EMBL/GenBank/DDBJ databases">
        <title>CpG methylation of centromeres and impact of large insertions on vertebrate speciation.</title>
        <authorList>
            <person name="Ichikawa K."/>
            <person name="Yoshimura J."/>
            <person name="Morishita S."/>
        </authorList>
    </citation>
    <scope>NUCLEOTIDE SEQUENCE</scope>
    <source>
        <strain evidence="2 3">HSOK</strain>
    </source>
</reference>
<evidence type="ECO:0000313" key="2">
    <source>
        <dbReference type="Ensembl" id="ENSORLP00015000676.1"/>
    </source>
</evidence>
<dbReference type="Pfam" id="PF00307">
    <property type="entry name" value="CH"/>
    <property type="match status" value="1"/>
</dbReference>
<dbReference type="Proteomes" id="UP000265200">
    <property type="component" value="Chromosome 6"/>
</dbReference>
<reference evidence="2" key="4">
    <citation type="submission" date="2025-09" db="UniProtKB">
        <authorList>
            <consortium name="Ensembl"/>
        </authorList>
    </citation>
    <scope>IDENTIFICATION</scope>
    <source>
        <strain evidence="2">HSOK</strain>
    </source>
</reference>
<dbReference type="AlphaFoldDB" id="A0A3P9GYN0"/>
<accession>A0A3P9GYN0</accession>
<evidence type="ECO:0000313" key="3">
    <source>
        <dbReference type="Proteomes" id="UP000265200"/>
    </source>
</evidence>
<proteinExistence type="predicted"/>
<sequence>MSNLILRAARPKLGDVCGRAGAGFLSPHCLFSFPESIARSSKLLNWCQRQTEGYKNVSVKDLTMSWKSGLALCALIHRYRPDLIDFDSLDERDQERNNQLAFDVAEKEFGICPCMTGKEMSSVVEPDKLSMVMYLSQFYEMFKDTVPPGGKTLSVRLSKVVSTRFQAADRFIISM</sequence>
<reference key="1">
    <citation type="journal article" date="2007" name="Nature">
        <title>The medaka draft genome and insights into vertebrate genome evolution.</title>
        <authorList>
            <person name="Kasahara M."/>
            <person name="Naruse K."/>
            <person name="Sasaki S."/>
            <person name="Nakatani Y."/>
            <person name="Qu W."/>
            <person name="Ahsan B."/>
            <person name="Yamada T."/>
            <person name="Nagayasu Y."/>
            <person name="Doi K."/>
            <person name="Kasai Y."/>
            <person name="Jindo T."/>
            <person name="Kobayashi D."/>
            <person name="Shimada A."/>
            <person name="Toyoda A."/>
            <person name="Kuroki Y."/>
            <person name="Fujiyama A."/>
            <person name="Sasaki T."/>
            <person name="Shimizu A."/>
            <person name="Asakawa S."/>
            <person name="Shimizu N."/>
            <person name="Hashimoto S."/>
            <person name="Yang J."/>
            <person name="Lee Y."/>
            <person name="Matsushima K."/>
            <person name="Sugano S."/>
            <person name="Sakaizumi M."/>
            <person name="Narita T."/>
            <person name="Ohishi K."/>
            <person name="Haga S."/>
            <person name="Ohta F."/>
            <person name="Nomoto H."/>
            <person name="Nogata K."/>
            <person name="Morishita T."/>
            <person name="Endo T."/>
            <person name="Shin-I T."/>
            <person name="Takeda H."/>
            <person name="Morishita S."/>
            <person name="Kohara Y."/>
        </authorList>
    </citation>
    <scope>NUCLEOTIDE SEQUENCE [LARGE SCALE GENOMIC DNA]</scope>
    <source>
        <strain>Hd-rR</strain>
    </source>
</reference>
<feature type="domain" description="Calponin-homology (CH)" evidence="1">
    <location>
        <begin position="37"/>
        <end position="143"/>
    </location>
</feature>
<dbReference type="PANTHER" id="PTHR23167:SF51">
    <property type="entry name" value="[F-ACTIN]-MONOOXYGENASE MICAL3"/>
    <property type="match status" value="1"/>
</dbReference>
<dbReference type="SMART" id="SM00033">
    <property type="entry name" value="CH"/>
    <property type="match status" value="1"/>
</dbReference>
<dbReference type="InterPro" id="IPR050540">
    <property type="entry name" value="F-actin_Monoox_Mical"/>
</dbReference>
<reference evidence="2" key="3">
    <citation type="submission" date="2025-08" db="UniProtKB">
        <authorList>
            <consortium name="Ensembl"/>
        </authorList>
    </citation>
    <scope>IDENTIFICATION</scope>
    <source>
        <strain evidence="2">HSOK</strain>
    </source>
</reference>
<evidence type="ECO:0000259" key="1">
    <source>
        <dbReference type="PROSITE" id="PS50021"/>
    </source>
</evidence>
<dbReference type="Gene3D" id="1.10.418.10">
    <property type="entry name" value="Calponin-like domain"/>
    <property type="match status" value="1"/>
</dbReference>
<dbReference type="PANTHER" id="PTHR23167">
    <property type="entry name" value="CALPONIN HOMOLOGY DOMAIN-CONTAINING PROTEIN DDB_G0272472-RELATED"/>
    <property type="match status" value="1"/>
</dbReference>
<protein>
    <recommendedName>
        <fullName evidence="1">Calponin-homology (CH) domain-containing protein</fullName>
    </recommendedName>
</protein>
<name>A0A3P9GYN0_ORYLA</name>